<reference evidence="1" key="2">
    <citation type="submission" date="2006-01" db="EMBL/GenBank/DDBJ databases">
        <authorList>
            <person name="Genoscope"/>
        </authorList>
    </citation>
    <scope>NUCLEOTIDE SEQUENCE</scope>
</reference>
<reference evidence="1" key="1">
    <citation type="journal article" date="2006" name="Nature">
        <title>Deciphering the evolution and metabolism of an anammox bacterium from a community genome.</title>
        <authorList>
            <person name="Strous M."/>
            <person name="Pelletier E."/>
            <person name="Mangenot S."/>
            <person name="Rattei T."/>
            <person name="Lehner A."/>
            <person name="Taylor M.W."/>
            <person name="Horn M."/>
            <person name="Daims H."/>
            <person name="Bartol-Mavel D."/>
            <person name="Wincker P."/>
            <person name="Barbe V."/>
            <person name="Fonknechten N."/>
            <person name="Vallenet D."/>
            <person name="Segurens B."/>
            <person name="Schenowitz-Truong C."/>
            <person name="Medigue C."/>
            <person name="Collingro A."/>
            <person name="Snel B."/>
            <person name="Dutilh B.E."/>
            <person name="OpDenCamp H.J.M."/>
            <person name="vanDerDrift C."/>
            <person name="Cirpus I."/>
            <person name="vanDePas-Schoonen K.T."/>
            <person name="Harhangi H.R."/>
            <person name="vanNiftrik L."/>
            <person name="Schmid M."/>
            <person name="Keltjens J."/>
            <person name="vanDeVossenberg J."/>
            <person name="Kartal B."/>
            <person name="Meier H."/>
            <person name="Frishman D."/>
            <person name="Huynen M.A."/>
            <person name="Mewes H."/>
            <person name="Weissenbach J."/>
            <person name="Jetten M.S.M."/>
            <person name="Wagner M."/>
            <person name="LePaslier D."/>
        </authorList>
    </citation>
    <scope>NUCLEOTIDE SEQUENCE</scope>
</reference>
<evidence type="ECO:0000313" key="1">
    <source>
        <dbReference type="EMBL" id="CAJ73669.1"/>
    </source>
</evidence>
<proteinExistence type="predicted"/>
<accession>Q1Q0Y8</accession>
<dbReference type="EMBL" id="CT573071">
    <property type="protein sequence ID" value="CAJ73669.1"/>
    <property type="molecule type" value="Genomic_DNA"/>
</dbReference>
<name>Q1Q0Y8_KUEST</name>
<sequence length="52" mass="6103">MPYSFQFLIGRMKTLFHRLEKRGKDKFQFLIGRMKTNCGVNPCISIICFNSS</sequence>
<gene>
    <name evidence="1" type="ORF">kuste2916</name>
</gene>
<organism evidence="1">
    <name type="scientific">Kuenenia stuttgartiensis</name>
    <dbReference type="NCBI Taxonomy" id="174633"/>
    <lineage>
        <taxon>Bacteria</taxon>
        <taxon>Pseudomonadati</taxon>
        <taxon>Planctomycetota</taxon>
        <taxon>Candidatus Brocadiia</taxon>
        <taxon>Candidatus Brocadiales</taxon>
        <taxon>Candidatus Brocadiaceae</taxon>
        <taxon>Candidatus Kuenenia</taxon>
    </lineage>
</organism>
<dbReference type="AlphaFoldDB" id="Q1Q0Y8"/>
<protein>
    <submittedName>
        <fullName evidence="1">Uncharacterized protein</fullName>
    </submittedName>
</protein>